<protein>
    <submittedName>
        <fullName evidence="1">Uncharacterized protein</fullName>
    </submittedName>
</protein>
<evidence type="ECO:0000313" key="1">
    <source>
        <dbReference type="EMBL" id="KAG0422553.1"/>
    </source>
</evidence>
<name>A0AC60PQ05_IXOPE</name>
<organism evidence="1 2">
    <name type="scientific">Ixodes persulcatus</name>
    <name type="common">Taiga tick</name>
    <dbReference type="NCBI Taxonomy" id="34615"/>
    <lineage>
        <taxon>Eukaryota</taxon>
        <taxon>Metazoa</taxon>
        <taxon>Ecdysozoa</taxon>
        <taxon>Arthropoda</taxon>
        <taxon>Chelicerata</taxon>
        <taxon>Arachnida</taxon>
        <taxon>Acari</taxon>
        <taxon>Parasitiformes</taxon>
        <taxon>Ixodida</taxon>
        <taxon>Ixodoidea</taxon>
        <taxon>Ixodidae</taxon>
        <taxon>Ixodinae</taxon>
        <taxon>Ixodes</taxon>
    </lineage>
</organism>
<proteinExistence type="predicted"/>
<keyword evidence="2" id="KW-1185">Reference proteome</keyword>
<sequence length="134" mass="15177">MPNLKFPRDPRQCSESNFAVLLRLDFLFGPPLNAMKQSAVATATPSEPKVFACCKAGSDEFTPAFICSSALVGDEETEEGCPQGEKYIVSEGCLRERFKVWETRGMNIWQRLQKRPWTCLEMYDATPQDTVQNF</sequence>
<evidence type="ECO:0000313" key="2">
    <source>
        <dbReference type="Proteomes" id="UP000805193"/>
    </source>
</evidence>
<accession>A0AC60PQ05</accession>
<gene>
    <name evidence="1" type="ORF">HPB47_001640</name>
</gene>
<reference evidence="1 2" key="1">
    <citation type="journal article" date="2020" name="Cell">
        <title>Large-Scale Comparative Analyses of Tick Genomes Elucidate Their Genetic Diversity and Vector Capacities.</title>
        <authorList>
            <consortium name="Tick Genome and Microbiome Consortium (TIGMIC)"/>
            <person name="Jia N."/>
            <person name="Wang J."/>
            <person name="Shi W."/>
            <person name="Du L."/>
            <person name="Sun Y."/>
            <person name="Zhan W."/>
            <person name="Jiang J.F."/>
            <person name="Wang Q."/>
            <person name="Zhang B."/>
            <person name="Ji P."/>
            <person name="Bell-Sakyi L."/>
            <person name="Cui X.M."/>
            <person name="Yuan T.T."/>
            <person name="Jiang B.G."/>
            <person name="Yang W.F."/>
            <person name="Lam T.T."/>
            <person name="Chang Q.C."/>
            <person name="Ding S.J."/>
            <person name="Wang X.J."/>
            <person name="Zhu J.G."/>
            <person name="Ruan X.D."/>
            <person name="Zhao L."/>
            <person name="Wei J.T."/>
            <person name="Ye R.Z."/>
            <person name="Que T.C."/>
            <person name="Du C.H."/>
            <person name="Zhou Y.H."/>
            <person name="Cheng J.X."/>
            <person name="Dai P.F."/>
            <person name="Guo W.B."/>
            <person name="Han X.H."/>
            <person name="Huang E.J."/>
            <person name="Li L.F."/>
            <person name="Wei W."/>
            <person name="Gao Y.C."/>
            <person name="Liu J.Z."/>
            <person name="Shao H.Z."/>
            <person name="Wang X."/>
            <person name="Wang C.C."/>
            <person name="Yang T.C."/>
            <person name="Huo Q.B."/>
            <person name="Li W."/>
            <person name="Chen H.Y."/>
            <person name="Chen S.E."/>
            <person name="Zhou L.G."/>
            <person name="Ni X.B."/>
            <person name="Tian J.H."/>
            <person name="Sheng Y."/>
            <person name="Liu T."/>
            <person name="Pan Y.S."/>
            <person name="Xia L.Y."/>
            <person name="Li J."/>
            <person name="Zhao F."/>
            <person name="Cao W.C."/>
        </authorList>
    </citation>
    <scope>NUCLEOTIDE SEQUENCE [LARGE SCALE GENOMIC DNA]</scope>
    <source>
        <strain evidence="1">Iper-2018</strain>
    </source>
</reference>
<comment type="caution">
    <text evidence="1">The sequence shown here is derived from an EMBL/GenBank/DDBJ whole genome shotgun (WGS) entry which is preliminary data.</text>
</comment>
<dbReference type="EMBL" id="JABSTQ010010211">
    <property type="protein sequence ID" value="KAG0422553.1"/>
    <property type="molecule type" value="Genomic_DNA"/>
</dbReference>
<dbReference type="Proteomes" id="UP000805193">
    <property type="component" value="Unassembled WGS sequence"/>
</dbReference>